<organism evidence="2 3">
    <name type="scientific">Meganyctiphanes norvegica</name>
    <name type="common">Northern krill</name>
    <name type="synonym">Thysanopoda norvegica</name>
    <dbReference type="NCBI Taxonomy" id="48144"/>
    <lineage>
        <taxon>Eukaryota</taxon>
        <taxon>Metazoa</taxon>
        <taxon>Ecdysozoa</taxon>
        <taxon>Arthropoda</taxon>
        <taxon>Crustacea</taxon>
        <taxon>Multicrustacea</taxon>
        <taxon>Malacostraca</taxon>
        <taxon>Eumalacostraca</taxon>
        <taxon>Eucarida</taxon>
        <taxon>Euphausiacea</taxon>
        <taxon>Euphausiidae</taxon>
        <taxon>Meganyctiphanes</taxon>
    </lineage>
</organism>
<comment type="caution">
    <text evidence="2">The sequence shown here is derived from an EMBL/GenBank/DDBJ whole genome shotgun (WGS) entry which is preliminary data.</text>
</comment>
<dbReference type="GO" id="GO:0005975">
    <property type="term" value="P:carbohydrate metabolic process"/>
    <property type="evidence" value="ECO:0007669"/>
    <property type="project" value="InterPro"/>
</dbReference>
<dbReference type="GO" id="GO:1990966">
    <property type="term" value="P:ATP generation from poly-ADP-D-ribose"/>
    <property type="evidence" value="ECO:0007669"/>
    <property type="project" value="TreeGrafter"/>
</dbReference>
<dbReference type="InterPro" id="IPR048362">
    <property type="entry name" value="PARG_helical"/>
</dbReference>
<dbReference type="InterPro" id="IPR007724">
    <property type="entry name" value="Poly_GlycHdrlase"/>
</dbReference>
<dbReference type="GO" id="GO:0005634">
    <property type="term" value="C:nucleus"/>
    <property type="evidence" value="ECO:0007669"/>
    <property type="project" value="TreeGrafter"/>
</dbReference>
<proteinExistence type="predicted"/>
<sequence>SAILKYNPRYANKWNFKGLFTLFEEEFKEEESDYFYSHTLPSMMRLAISLPDLLTAPLPLLTATATHSITLSQLQIGSLLANAFFCTFPRRHAKGHNTEYLYGNYPDINFN</sequence>
<dbReference type="PANTHER" id="PTHR12837">
    <property type="entry name" value="POLY ADP-RIBOSE GLYCOHYDROLASE"/>
    <property type="match status" value="1"/>
</dbReference>
<reference evidence="2 3" key="1">
    <citation type="submission" date="2024-05" db="EMBL/GenBank/DDBJ databases">
        <authorList>
            <person name="Wallberg A."/>
        </authorList>
    </citation>
    <scope>NUCLEOTIDE SEQUENCE [LARGE SCALE GENOMIC DNA]</scope>
</reference>
<accession>A0AAV2SZA3</accession>
<dbReference type="GO" id="GO:0005737">
    <property type="term" value="C:cytoplasm"/>
    <property type="evidence" value="ECO:0007669"/>
    <property type="project" value="TreeGrafter"/>
</dbReference>
<dbReference type="PANTHER" id="PTHR12837:SF0">
    <property type="entry name" value="POLY(ADP-RIBOSE) GLYCOHYDROLASE"/>
    <property type="match status" value="1"/>
</dbReference>
<gene>
    <name evidence="2" type="ORF">MNOR_LOCUS42163</name>
</gene>
<dbReference type="GO" id="GO:0004649">
    <property type="term" value="F:poly(ADP-ribose) glycohydrolase activity"/>
    <property type="evidence" value="ECO:0007669"/>
    <property type="project" value="InterPro"/>
</dbReference>
<dbReference type="GO" id="GO:0009225">
    <property type="term" value="P:nucleotide-sugar metabolic process"/>
    <property type="evidence" value="ECO:0007669"/>
    <property type="project" value="TreeGrafter"/>
</dbReference>
<name>A0AAV2SZA3_MEGNR</name>
<dbReference type="GO" id="GO:0006282">
    <property type="term" value="P:regulation of DNA repair"/>
    <property type="evidence" value="ECO:0007669"/>
    <property type="project" value="InterPro"/>
</dbReference>
<feature type="non-terminal residue" evidence="2">
    <location>
        <position position="111"/>
    </location>
</feature>
<evidence type="ECO:0000313" key="2">
    <source>
        <dbReference type="EMBL" id="CAL4260124.1"/>
    </source>
</evidence>
<dbReference type="AlphaFoldDB" id="A0AAV2SZA3"/>
<keyword evidence="3" id="KW-1185">Reference proteome</keyword>
<feature type="domain" description="PARG helical" evidence="1">
    <location>
        <begin position="28"/>
        <end position="111"/>
    </location>
</feature>
<dbReference type="EMBL" id="CAXKWB010209073">
    <property type="protein sequence ID" value="CAL4260124.1"/>
    <property type="molecule type" value="Genomic_DNA"/>
</dbReference>
<feature type="non-terminal residue" evidence="2">
    <location>
        <position position="1"/>
    </location>
</feature>
<evidence type="ECO:0000313" key="3">
    <source>
        <dbReference type="Proteomes" id="UP001497623"/>
    </source>
</evidence>
<evidence type="ECO:0000259" key="1">
    <source>
        <dbReference type="Pfam" id="PF20811"/>
    </source>
</evidence>
<protein>
    <recommendedName>
        <fullName evidence="1">PARG helical domain-containing protein</fullName>
    </recommendedName>
</protein>
<dbReference type="Proteomes" id="UP001497623">
    <property type="component" value="Unassembled WGS sequence"/>
</dbReference>
<dbReference type="Pfam" id="PF20811">
    <property type="entry name" value="PARG_cat_N"/>
    <property type="match status" value="1"/>
</dbReference>